<keyword evidence="1" id="KW-1133">Transmembrane helix</keyword>
<evidence type="ECO:0000256" key="1">
    <source>
        <dbReference type="SAM" id="Phobius"/>
    </source>
</evidence>
<feature type="transmembrane region" description="Helical" evidence="1">
    <location>
        <begin position="273"/>
        <end position="295"/>
    </location>
</feature>
<keyword evidence="1" id="KW-0472">Membrane</keyword>
<gene>
    <name evidence="2" type="ORF">LCGC14_2242430</name>
</gene>
<reference evidence="2" key="1">
    <citation type="journal article" date="2015" name="Nature">
        <title>Complex archaea that bridge the gap between prokaryotes and eukaryotes.</title>
        <authorList>
            <person name="Spang A."/>
            <person name="Saw J.H."/>
            <person name="Jorgensen S.L."/>
            <person name="Zaremba-Niedzwiedzka K."/>
            <person name="Martijn J."/>
            <person name="Lind A.E."/>
            <person name="van Eijk R."/>
            <person name="Schleper C."/>
            <person name="Guy L."/>
            <person name="Ettema T.J."/>
        </authorList>
    </citation>
    <scope>NUCLEOTIDE SEQUENCE</scope>
</reference>
<sequence>MASRRDIQAGAAFIELYVRNEALISGLATAQGYLRSFGQGVMALGMRIGAMGAIFTTPFALAVGAASNLFGVMSKFNVVFGEHADDAKKWSDSFAEHIGRSKRQIAQFMAQMQTLFVPLGFDEDTATRMSKQVTQLAVDLASFNNAADADVIRDLDSALTGNGQVMKKYHVILNEAAVKQELFNRGMDPKNATDQQKVMARLAIIMRATATAQGDAARNTGRYANQKKALAGRIEDLRGALAGGLLPELAEYYGWITKLVGGLVKWVKENQAVVIWVAKVAVGLTAAGAVIYGVGRLLGGMSAALGGVAWMVKVVTGAFSLAGIAIGAIVSPIGLVSVAVVGLAAYFLHASGSIRVIVDWLGDVFGRLKEDAMKAFGGIADALKAEDIKLAAKILWAFLKLEWLQGVNWLTSYWEDFKQFFIDTGWTSAFMDALAAIKTAWVETISFLQRLWVKFDEFLNSDEATTKYRKWQNEYHRKTKAFLGQFDDPLSDIEVPDFRTYQERLDDIDQEARDRNQQIESDRWQSQTDLANNKAGRAKRAAAAQAALAEARADMDALVAKAKGAAAAKGPGVPDLE</sequence>
<dbReference type="EMBL" id="LAZR01030395">
    <property type="protein sequence ID" value="KKL56737.1"/>
    <property type="molecule type" value="Genomic_DNA"/>
</dbReference>
<dbReference type="AlphaFoldDB" id="A0A0F9G004"/>
<keyword evidence="1" id="KW-0812">Transmembrane</keyword>
<feature type="non-terminal residue" evidence="2">
    <location>
        <position position="577"/>
    </location>
</feature>
<name>A0A0F9G004_9ZZZZ</name>
<feature type="transmembrane region" description="Helical" evidence="1">
    <location>
        <begin position="44"/>
        <end position="66"/>
    </location>
</feature>
<feature type="transmembrane region" description="Helical" evidence="1">
    <location>
        <begin position="315"/>
        <end position="348"/>
    </location>
</feature>
<comment type="caution">
    <text evidence="2">The sequence shown here is derived from an EMBL/GenBank/DDBJ whole genome shotgun (WGS) entry which is preliminary data.</text>
</comment>
<evidence type="ECO:0000313" key="2">
    <source>
        <dbReference type="EMBL" id="KKL56737.1"/>
    </source>
</evidence>
<organism evidence="2">
    <name type="scientific">marine sediment metagenome</name>
    <dbReference type="NCBI Taxonomy" id="412755"/>
    <lineage>
        <taxon>unclassified sequences</taxon>
        <taxon>metagenomes</taxon>
        <taxon>ecological metagenomes</taxon>
    </lineage>
</organism>
<proteinExistence type="predicted"/>
<protein>
    <submittedName>
        <fullName evidence="2">Uncharacterized protein</fullName>
    </submittedName>
</protein>
<accession>A0A0F9G004</accession>